<comment type="caution">
    <text evidence="1">The sequence shown here is derived from an EMBL/GenBank/DDBJ whole genome shotgun (WGS) entry which is preliminary data.</text>
</comment>
<dbReference type="AlphaFoldDB" id="A0A132EDN5"/>
<sequence>MRRSGEFRPPHENSIGNAIFVELARERRAVQQVLGTRSSVERDASMTHLPALVTPSVAVRDTERGRTYVGGREAGVRRHQIHLGGRVN</sequence>
<reference evidence="1 2" key="1">
    <citation type="submission" date="2015-11" db="EMBL/GenBank/DDBJ databases">
        <title>Expanding the genomic diversity of Burkholderia species for the development of highly accurate diagnostics.</title>
        <authorList>
            <person name="Sahl J."/>
            <person name="Keim P."/>
            <person name="Wagner D."/>
        </authorList>
    </citation>
    <scope>NUCLEOTIDE SEQUENCE [LARGE SCALE GENOMIC DNA]</scope>
    <source>
        <strain evidence="1 2">MSMB368WGS</strain>
    </source>
</reference>
<organism evidence="1 2">
    <name type="scientific">Burkholderia pseudomultivorans</name>
    <dbReference type="NCBI Taxonomy" id="1207504"/>
    <lineage>
        <taxon>Bacteria</taxon>
        <taxon>Pseudomonadati</taxon>
        <taxon>Pseudomonadota</taxon>
        <taxon>Betaproteobacteria</taxon>
        <taxon>Burkholderiales</taxon>
        <taxon>Burkholderiaceae</taxon>
        <taxon>Burkholderia</taxon>
        <taxon>Burkholderia cepacia complex</taxon>
    </lineage>
</organism>
<dbReference type="EMBL" id="LPJR01000049">
    <property type="protein sequence ID" value="KWF26100.1"/>
    <property type="molecule type" value="Genomic_DNA"/>
</dbReference>
<accession>A0A132EDN5</accession>
<protein>
    <submittedName>
        <fullName evidence="1">Uncharacterized protein</fullName>
    </submittedName>
</protein>
<name>A0A132EDN5_9BURK</name>
<gene>
    <name evidence="1" type="ORF">WT56_21030</name>
</gene>
<proteinExistence type="predicted"/>
<evidence type="ECO:0000313" key="2">
    <source>
        <dbReference type="Proteomes" id="UP000062912"/>
    </source>
</evidence>
<evidence type="ECO:0000313" key="1">
    <source>
        <dbReference type="EMBL" id="KWF26100.1"/>
    </source>
</evidence>
<dbReference type="Proteomes" id="UP000062912">
    <property type="component" value="Unassembled WGS sequence"/>
</dbReference>